<dbReference type="InterPro" id="IPR013830">
    <property type="entry name" value="SGNH_hydro"/>
</dbReference>
<protein>
    <recommendedName>
        <fullName evidence="4">C-type lectin domain-containing protein</fullName>
    </recommendedName>
</protein>
<feature type="region of interest" description="Disordered" evidence="2">
    <location>
        <begin position="307"/>
        <end position="339"/>
    </location>
</feature>
<keyword evidence="6" id="KW-1185">Reference proteome</keyword>
<reference evidence="5" key="1">
    <citation type="submission" date="2023-01" db="EMBL/GenBank/DDBJ databases">
        <title>Genome assembly of the deep-sea coral Lophelia pertusa.</title>
        <authorList>
            <person name="Herrera S."/>
            <person name="Cordes E."/>
        </authorList>
    </citation>
    <scope>NUCLEOTIDE SEQUENCE</scope>
    <source>
        <strain evidence="5">USNM1676648</strain>
        <tissue evidence="5">Polyp</tissue>
    </source>
</reference>
<feature type="signal peptide" evidence="3">
    <location>
        <begin position="1"/>
        <end position="27"/>
    </location>
</feature>
<gene>
    <name evidence="5" type="ORF">OS493_020994</name>
</gene>
<dbReference type="PANTHER" id="PTHR30383:SF5">
    <property type="entry name" value="SGNH HYDROLASE-TYPE ESTERASE DOMAIN-CONTAINING PROTEIN"/>
    <property type="match status" value="1"/>
</dbReference>
<dbReference type="SUPFAM" id="SSF56436">
    <property type="entry name" value="C-type lectin-like"/>
    <property type="match status" value="1"/>
</dbReference>
<feature type="region of interest" description="Disordered" evidence="2">
    <location>
        <begin position="551"/>
        <end position="573"/>
    </location>
</feature>
<keyword evidence="3" id="KW-0732">Signal</keyword>
<evidence type="ECO:0000256" key="2">
    <source>
        <dbReference type="SAM" id="MobiDB-lite"/>
    </source>
</evidence>
<dbReference type="AlphaFoldDB" id="A0A9X0DAI0"/>
<feature type="domain" description="C-type lectin" evidence="4">
    <location>
        <begin position="621"/>
        <end position="733"/>
    </location>
</feature>
<dbReference type="CDD" id="cd00229">
    <property type="entry name" value="SGNH_hydrolase"/>
    <property type="match status" value="1"/>
</dbReference>
<dbReference type="SUPFAM" id="SSF52266">
    <property type="entry name" value="SGNH hydrolase"/>
    <property type="match status" value="1"/>
</dbReference>
<feature type="compositionally biased region" description="Polar residues" evidence="2">
    <location>
        <begin position="309"/>
        <end position="326"/>
    </location>
</feature>
<name>A0A9X0DAI0_9CNID</name>
<dbReference type="InterPro" id="IPR016187">
    <property type="entry name" value="CTDL_fold"/>
</dbReference>
<dbReference type="Pfam" id="PF13472">
    <property type="entry name" value="Lipase_GDSL_2"/>
    <property type="match status" value="1"/>
</dbReference>
<accession>A0A9X0DAI0</accession>
<comment type="caution">
    <text evidence="5">The sequence shown here is derived from an EMBL/GenBank/DDBJ whole genome shotgun (WGS) entry which is preliminary data.</text>
</comment>
<dbReference type="InterPro" id="IPR001304">
    <property type="entry name" value="C-type_lectin-like"/>
</dbReference>
<dbReference type="OrthoDB" id="408760at2759"/>
<evidence type="ECO:0000259" key="4">
    <source>
        <dbReference type="PROSITE" id="PS50041"/>
    </source>
</evidence>
<evidence type="ECO:0000313" key="5">
    <source>
        <dbReference type="EMBL" id="KAJ7390974.1"/>
    </source>
</evidence>
<organism evidence="5 6">
    <name type="scientific">Desmophyllum pertusum</name>
    <dbReference type="NCBI Taxonomy" id="174260"/>
    <lineage>
        <taxon>Eukaryota</taxon>
        <taxon>Metazoa</taxon>
        <taxon>Cnidaria</taxon>
        <taxon>Anthozoa</taxon>
        <taxon>Hexacorallia</taxon>
        <taxon>Scleractinia</taxon>
        <taxon>Caryophylliina</taxon>
        <taxon>Caryophylliidae</taxon>
        <taxon>Desmophyllum</taxon>
    </lineage>
</organism>
<dbReference type="EMBL" id="MU825409">
    <property type="protein sequence ID" value="KAJ7390974.1"/>
    <property type="molecule type" value="Genomic_DNA"/>
</dbReference>
<feature type="chain" id="PRO_5040930263" description="C-type lectin domain-containing protein" evidence="3">
    <location>
        <begin position="28"/>
        <end position="946"/>
    </location>
</feature>
<evidence type="ECO:0000313" key="6">
    <source>
        <dbReference type="Proteomes" id="UP001163046"/>
    </source>
</evidence>
<dbReference type="Pfam" id="PF00059">
    <property type="entry name" value="Lectin_C"/>
    <property type="match status" value="1"/>
</dbReference>
<dbReference type="PANTHER" id="PTHR30383">
    <property type="entry name" value="THIOESTERASE 1/PROTEASE 1/LYSOPHOSPHOLIPASE L1"/>
    <property type="match status" value="1"/>
</dbReference>
<keyword evidence="1" id="KW-0175">Coiled coil</keyword>
<dbReference type="Proteomes" id="UP001163046">
    <property type="component" value="Unassembled WGS sequence"/>
</dbReference>
<dbReference type="Gene3D" id="3.10.100.10">
    <property type="entry name" value="Mannose-Binding Protein A, subunit A"/>
    <property type="match status" value="1"/>
</dbReference>
<dbReference type="InterPro" id="IPR051532">
    <property type="entry name" value="Ester_Hydrolysis_Enzymes"/>
</dbReference>
<dbReference type="Gene3D" id="3.40.50.1110">
    <property type="entry name" value="SGNH hydrolase"/>
    <property type="match status" value="1"/>
</dbReference>
<feature type="compositionally biased region" description="Low complexity" evidence="2">
    <location>
        <begin position="551"/>
        <end position="561"/>
    </location>
</feature>
<feature type="region of interest" description="Disordered" evidence="2">
    <location>
        <begin position="407"/>
        <end position="439"/>
    </location>
</feature>
<dbReference type="InterPro" id="IPR016186">
    <property type="entry name" value="C-type_lectin-like/link_sf"/>
</dbReference>
<dbReference type="GO" id="GO:0004622">
    <property type="term" value="F:phosphatidylcholine lysophospholipase activity"/>
    <property type="evidence" value="ECO:0007669"/>
    <property type="project" value="TreeGrafter"/>
</dbReference>
<dbReference type="PROSITE" id="PS50041">
    <property type="entry name" value="C_TYPE_LECTIN_2"/>
    <property type="match status" value="1"/>
</dbReference>
<dbReference type="SMART" id="SM00034">
    <property type="entry name" value="CLECT"/>
    <property type="match status" value="1"/>
</dbReference>
<proteinExistence type="predicted"/>
<evidence type="ECO:0000256" key="3">
    <source>
        <dbReference type="SAM" id="SignalP"/>
    </source>
</evidence>
<dbReference type="InterPro" id="IPR036514">
    <property type="entry name" value="SGNH_hydro_sf"/>
</dbReference>
<sequence>MAHDVWLLRRTLVTCLLLSVYAVTAVATNGNLSTEQTPLSSSAKNIPIRDGSFENGPQTEQGINFTHDQSNTNRIKVRSENARLIDFFGRQETKRSIKEGTEETGVSRTRMRTLDKYFVHPEIVKEVPRDKKGPENDGEKYLPALLLEEPSTDGKDFGNRELTEKASNVEKYGANSVEGINIVNAASVLENSVESHGASSTKSLKYPEETIGNIPGTFRYYLPTHSMNELQRAKFKQRSRYRYVNSLIRPQLAGISDDLNDLEAQRNRDNSVNLKTLKNDLEALRNRAKTVNLRTLKNVFKSREFESDGQFSDGSAMQTNDGNYDNTKQKPEPRYNTNDMFLLGTPDKSNYFQDVFMANPEPIHLSTGSVHLKSSHSKAIPPIAPWQRYRTKEAIADKTPIVAFGKFKGESDNSESGLKGFVHSEDESDSDSSGLDPDARLNADITLTSQTDHKTKAASRVSLHSLKDKAMFHIEEESNDMYNERNEDPDMRYSNSNGVIEAQMESPSLYLSPTKMRDFPKTTTLSSYKRTTIPHRKFSFMYESSALGSGEESGSGEYYGSPHEHHHKQKPTQRVIKVSIATKRKSHAGIFGAQDKATIKKCEKMGKSDYREKCPHGWLPFDEFCYLFVPKSNGKWKEFPSKCNEENGLLAMPKTDKEIKFLQDKISSSKQKTEYFYIGLKKKSEIWTWVDDVAYTRDVHVKDKLGNKNCAALTKRGVQMVTCSEPKAGYICEIRTGVEVLRILAFGDSLTNGFHGDEKIHTPYAETLEYLLNKDIHKCYTLTTIAKDGTEAAEMSTRLQNHLQNAKSKYSWVIILAGTNDISHNSHTRYRTAWDIAVEHIINLHITSHRYGAKTVAVTIPEMDCEESKRPPCLNTHLERKYVNEKIRYYARSNEFTVLCDLAVKFPRYSLSSDERKLMWEVGLHMKPAGYERMAQLIYKDLLPHI</sequence>
<feature type="coiled-coil region" evidence="1">
    <location>
        <begin position="267"/>
        <end position="294"/>
    </location>
</feature>
<evidence type="ECO:0000256" key="1">
    <source>
        <dbReference type="SAM" id="Coils"/>
    </source>
</evidence>